<protein>
    <recommendedName>
        <fullName evidence="3">Peptidase M43 pregnancy-associated plasma-A domain-containing protein</fullName>
    </recommendedName>
</protein>
<name>A0ABZ1CGA9_9PROT</name>
<gene>
    <name evidence="1" type="ORF">VA613_09630</name>
</gene>
<reference evidence="1 2" key="1">
    <citation type="submission" date="2023-12" db="EMBL/GenBank/DDBJ databases">
        <title>Thiobacillus sedimentum sp. nov., a chemolithoautotrophic sulfur-oxidizing bacterium isolated from freshwater sediment.</title>
        <authorList>
            <person name="Luo J."/>
            <person name="Dai C."/>
        </authorList>
    </citation>
    <scope>NUCLEOTIDE SEQUENCE [LARGE SCALE GENOMIC DNA]</scope>
    <source>
        <strain evidence="1 2">SCUT-2</strain>
    </source>
</reference>
<sequence>MHPAAARRLLYFLLVTLLINAAGWTFNRAAVADAFFAGQETGPAEMMQPSLQAGHGHGEFPKAKAVCTHWCHEVGHFLGLFGQAPSLSSEPVEGYSSHNSRFIPEPAHEGLFRPPRLIS</sequence>
<proteinExistence type="predicted"/>
<accession>A0ABZ1CGA9</accession>
<dbReference type="Proteomes" id="UP001334732">
    <property type="component" value="Chromosome"/>
</dbReference>
<dbReference type="EMBL" id="CP141769">
    <property type="protein sequence ID" value="WRS38272.1"/>
    <property type="molecule type" value="Genomic_DNA"/>
</dbReference>
<evidence type="ECO:0000313" key="2">
    <source>
        <dbReference type="Proteomes" id="UP001334732"/>
    </source>
</evidence>
<dbReference type="RefSeq" id="WP_296768651.1">
    <property type="nucleotide sequence ID" value="NZ_CP141769.1"/>
</dbReference>
<evidence type="ECO:0008006" key="3">
    <source>
        <dbReference type="Google" id="ProtNLM"/>
    </source>
</evidence>
<keyword evidence="2" id="KW-1185">Reference proteome</keyword>
<evidence type="ECO:0000313" key="1">
    <source>
        <dbReference type="EMBL" id="WRS38272.1"/>
    </source>
</evidence>
<organism evidence="1 2">
    <name type="scientific">Thiobacillus sedimenti</name>
    <dbReference type="NCBI Taxonomy" id="3110231"/>
    <lineage>
        <taxon>Bacteria</taxon>
        <taxon>Pseudomonadati</taxon>
        <taxon>Pseudomonadota</taxon>
        <taxon>Betaproteobacteria</taxon>
        <taxon>Nitrosomonadales</taxon>
        <taxon>Thiobacillaceae</taxon>
        <taxon>Thiobacillus</taxon>
    </lineage>
</organism>